<dbReference type="CDD" id="cd04301">
    <property type="entry name" value="NAT_SF"/>
    <property type="match status" value="1"/>
</dbReference>
<evidence type="ECO:0000259" key="1">
    <source>
        <dbReference type="PROSITE" id="PS51186"/>
    </source>
</evidence>
<dbReference type="PROSITE" id="PS51186">
    <property type="entry name" value="GNAT"/>
    <property type="match status" value="1"/>
</dbReference>
<dbReference type="Proteomes" id="UP000317369">
    <property type="component" value="Chromosome"/>
</dbReference>
<organism evidence="2 3">
    <name type="scientific">Poriferisphaera corsica</name>
    <dbReference type="NCBI Taxonomy" id="2528020"/>
    <lineage>
        <taxon>Bacteria</taxon>
        <taxon>Pseudomonadati</taxon>
        <taxon>Planctomycetota</taxon>
        <taxon>Phycisphaerae</taxon>
        <taxon>Phycisphaerales</taxon>
        <taxon>Phycisphaeraceae</taxon>
        <taxon>Poriferisphaera</taxon>
    </lineage>
</organism>
<dbReference type="RefSeq" id="WP_145079009.1">
    <property type="nucleotide sequence ID" value="NZ_CP036425.1"/>
</dbReference>
<evidence type="ECO:0000313" key="2">
    <source>
        <dbReference type="EMBL" id="QDU34741.1"/>
    </source>
</evidence>
<dbReference type="EMBL" id="CP036425">
    <property type="protein sequence ID" value="QDU34741.1"/>
    <property type="molecule type" value="Genomic_DNA"/>
</dbReference>
<reference evidence="2 3" key="1">
    <citation type="submission" date="2019-02" db="EMBL/GenBank/DDBJ databases">
        <title>Deep-cultivation of Planctomycetes and their phenomic and genomic characterization uncovers novel biology.</title>
        <authorList>
            <person name="Wiegand S."/>
            <person name="Jogler M."/>
            <person name="Boedeker C."/>
            <person name="Pinto D."/>
            <person name="Vollmers J."/>
            <person name="Rivas-Marin E."/>
            <person name="Kohn T."/>
            <person name="Peeters S.H."/>
            <person name="Heuer A."/>
            <person name="Rast P."/>
            <person name="Oberbeckmann S."/>
            <person name="Bunk B."/>
            <person name="Jeske O."/>
            <person name="Meyerdierks A."/>
            <person name="Storesund J.E."/>
            <person name="Kallscheuer N."/>
            <person name="Luecker S."/>
            <person name="Lage O.M."/>
            <person name="Pohl T."/>
            <person name="Merkel B.J."/>
            <person name="Hornburger P."/>
            <person name="Mueller R.-W."/>
            <person name="Bruemmer F."/>
            <person name="Labrenz M."/>
            <person name="Spormann A.M."/>
            <person name="Op den Camp H."/>
            <person name="Overmann J."/>
            <person name="Amann R."/>
            <person name="Jetten M.S.M."/>
            <person name="Mascher T."/>
            <person name="Medema M.H."/>
            <person name="Devos D.P."/>
            <person name="Kaster A.-K."/>
            <person name="Ovreas L."/>
            <person name="Rohde M."/>
            <person name="Galperin M.Y."/>
            <person name="Jogler C."/>
        </authorList>
    </citation>
    <scope>NUCLEOTIDE SEQUENCE [LARGE SCALE GENOMIC DNA]</scope>
    <source>
        <strain evidence="2 3">KS4</strain>
    </source>
</reference>
<evidence type="ECO:0000313" key="3">
    <source>
        <dbReference type="Proteomes" id="UP000317369"/>
    </source>
</evidence>
<dbReference type="OrthoDB" id="241885at2"/>
<dbReference type="GO" id="GO:0016747">
    <property type="term" value="F:acyltransferase activity, transferring groups other than amino-acyl groups"/>
    <property type="evidence" value="ECO:0007669"/>
    <property type="project" value="InterPro"/>
</dbReference>
<protein>
    <submittedName>
        <fullName evidence="2">Acetyltransferase (GNAT) family protein</fullName>
    </submittedName>
</protein>
<dbReference type="KEGG" id="pcor:KS4_28150"/>
<dbReference type="PANTHER" id="PTHR39173:SF1">
    <property type="entry name" value="ACETYLTRANSFERASE"/>
    <property type="match status" value="1"/>
</dbReference>
<gene>
    <name evidence="2" type="ORF">KS4_28150</name>
</gene>
<accession>A0A517YWZ1</accession>
<feature type="domain" description="N-acetyltransferase" evidence="1">
    <location>
        <begin position="36"/>
        <end position="177"/>
    </location>
</feature>
<keyword evidence="3" id="KW-1185">Reference proteome</keyword>
<proteinExistence type="predicted"/>
<dbReference type="Gene3D" id="3.40.630.30">
    <property type="match status" value="1"/>
</dbReference>
<dbReference type="InterPro" id="IPR016181">
    <property type="entry name" value="Acyl_CoA_acyltransferase"/>
</dbReference>
<keyword evidence="2" id="KW-0808">Transferase</keyword>
<name>A0A517YWZ1_9BACT</name>
<dbReference type="SUPFAM" id="SSF55729">
    <property type="entry name" value="Acyl-CoA N-acyltransferases (Nat)"/>
    <property type="match status" value="1"/>
</dbReference>
<dbReference type="Pfam" id="PF00583">
    <property type="entry name" value="Acetyltransf_1"/>
    <property type="match status" value="1"/>
</dbReference>
<sequence>MNTQILKMIEPTVEMEQPFWDFCSAFDSPKDIDGIGMMRHAADEGFAKAVELSLLSRTQSNVKPGWVAQTTFWLFNDQNQMLGTIDLRHELNELLFNWGGHVGYAVHPDHRHKGYATFMLNHVLEYARSRSMDRLMISCQEGNIASEKLILNAGGIYENSFFVDEYNKDVRRHWITL</sequence>
<dbReference type="PANTHER" id="PTHR39173">
    <property type="entry name" value="ACETYLTRANSFERASE"/>
    <property type="match status" value="1"/>
</dbReference>
<dbReference type="AlphaFoldDB" id="A0A517YWZ1"/>
<dbReference type="InterPro" id="IPR000182">
    <property type="entry name" value="GNAT_dom"/>
</dbReference>